<proteinExistence type="predicted"/>
<feature type="transmembrane region" description="Helical" evidence="6">
    <location>
        <begin position="62"/>
        <end position="83"/>
    </location>
</feature>
<evidence type="ECO:0000256" key="2">
    <source>
        <dbReference type="ARBA" id="ARBA00022692"/>
    </source>
</evidence>
<dbReference type="PANTHER" id="PTHR37306">
    <property type="entry name" value="COLICIN V PRODUCTION PROTEIN"/>
    <property type="match status" value="1"/>
</dbReference>
<dbReference type="InterPro" id="IPR003825">
    <property type="entry name" value="Colicin-V_CvpA"/>
</dbReference>
<dbReference type="EMBL" id="JPOS01000006">
    <property type="protein sequence ID" value="KGE89460.1"/>
    <property type="molecule type" value="Genomic_DNA"/>
</dbReference>
<dbReference type="RefSeq" id="WP_044216245.1">
    <property type="nucleotide sequence ID" value="NZ_JBKAGJ010000053.1"/>
</dbReference>
<sequence length="197" mass="22534">MVIDVIFAVFALWGFYLGFSRGIIKTVFTILSVVFGLMIAFRFGPDMTKFLESAVNDNALMFLAGFLLTFVLTMVIIRLFASFLEGALESANINFINQAVGGVVMAGLMVLLYSVLLWFGDRSHLINEDAKQESMTYTYLEEYPEVVWYYGGKAKPILEDFWDHSVDFMDRLEDAKVQREESDPVIYDLPDEDEPRR</sequence>
<name>A0A098SBD5_9BACT</name>
<keyword evidence="4 6" id="KW-0472">Membrane</keyword>
<evidence type="ECO:0000313" key="7">
    <source>
        <dbReference type="EMBL" id="KGE89460.1"/>
    </source>
</evidence>
<comment type="subcellular location">
    <subcellularLocation>
        <location evidence="1">Membrane</location>
        <topology evidence="1">Multi-pass membrane protein</topology>
    </subcellularLocation>
</comment>
<keyword evidence="3 6" id="KW-1133">Transmembrane helix</keyword>
<dbReference type="GO" id="GO:0009403">
    <property type="term" value="P:toxin biosynthetic process"/>
    <property type="evidence" value="ECO:0007669"/>
    <property type="project" value="InterPro"/>
</dbReference>
<dbReference type="STRING" id="1524460.IX84_02430"/>
<feature type="region of interest" description="Disordered" evidence="5">
    <location>
        <begin position="178"/>
        <end position="197"/>
    </location>
</feature>
<evidence type="ECO:0000256" key="5">
    <source>
        <dbReference type="SAM" id="MobiDB-lite"/>
    </source>
</evidence>
<dbReference type="Proteomes" id="UP000029736">
    <property type="component" value="Unassembled WGS sequence"/>
</dbReference>
<feature type="transmembrane region" description="Helical" evidence="6">
    <location>
        <begin position="95"/>
        <end position="119"/>
    </location>
</feature>
<dbReference type="PANTHER" id="PTHR37306:SF1">
    <property type="entry name" value="COLICIN V PRODUCTION PROTEIN"/>
    <property type="match status" value="1"/>
</dbReference>
<dbReference type="GO" id="GO:0016020">
    <property type="term" value="C:membrane"/>
    <property type="evidence" value="ECO:0007669"/>
    <property type="project" value="UniProtKB-SubCell"/>
</dbReference>
<keyword evidence="8" id="KW-1185">Reference proteome</keyword>
<evidence type="ECO:0000313" key="8">
    <source>
        <dbReference type="Proteomes" id="UP000029736"/>
    </source>
</evidence>
<dbReference type="Pfam" id="PF02674">
    <property type="entry name" value="Colicin_V"/>
    <property type="match status" value="1"/>
</dbReference>
<keyword evidence="2 6" id="KW-0812">Transmembrane</keyword>
<dbReference type="AlphaFoldDB" id="A0A098SBD5"/>
<evidence type="ECO:0000256" key="6">
    <source>
        <dbReference type="SAM" id="Phobius"/>
    </source>
</evidence>
<accession>A0A098SBD5</accession>
<evidence type="ECO:0000256" key="4">
    <source>
        <dbReference type="ARBA" id="ARBA00023136"/>
    </source>
</evidence>
<feature type="transmembrane region" description="Helical" evidence="6">
    <location>
        <begin position="22"/>
        <end position="41"/>
    </location>
</feature>
<reference evidence="7 8" key="1">
    <citation type="journal article" date="2014" name="Int. J. Syst. Evol. Microbiol.">
        <title>Phaeodactylibacter xiamenensis gen. nov., sp. nov., a member of the family Saprospiraceae isolated from the marine alga Phaeodactylum tricornutum.</title>
        <authorList>
            <person name="Chen Z.Jr."/>
            <person name="Lei X."/>
            <person name="Lai Q."/>
            <person name="Li Y."/>
            <person name="Zhang B."/>
            <person name="Zhang J."/>
            <person name="Zhang H."/>
            <person name="Yang L."/>
            <person name="Zheng W."/>
            <person name="Tian Y."/>
            <person name="Yu Z."/>
            <person name="Xu H.Jr."/>
            <person name="Zheng T."/>
        </authorList>
    </citation>
    <scope>NUCLEOTIDE SEQUENCE [LARGE SCALE GENOMIC DNA]</scope>
    <source>
        <strain evidence="7 8">KD52</strain>
    </source>
</reference>
<gene>
    <name evidence="7" type="ORF">IX84_02430</name>
</gene>
<evidence type="ECO:0000256" key="3">
    <source>
        <dbReference type="ARBA" id="ARBA00022989"/>
    </source>
</evidence>
<comment type="caution">
    <text evidence="7">The sequence shown here is derived from an EMBL/GenBank/DDBJ whole genome shotgun (WGS) entry which is preliminary data.</text>
</comment>
<evidence type="ECO:0000256" key="1">
    <source>
        <dbReference type="ARBA" id="ARBA00004141"/>
    </source>
</evidence>
<evidence type="ECO:0008006" key="9">
    <source>
        <dbReference type="Google" id="ProtNLM"/>
    </source>
</evidence>
<organism evidence="7 8">
    <name type="scientific">Phaeodactylibacter xiamenensis</name>
    <dbReference type="NCBI Taxonomy" id="1524460"/>
    <lineage>
        <taxon>Bacteria</taxon>
        <taxon>Pseudomonadati</taxon>
        <taxon>Bacteroidota</taxon>
        <taxon>Saprospiria</taxon>
        <taxon>Saprospirales</taxon>
        <taxon>Haliscomenobacteraceae</taxon>
        <taxon>Phaeodactylibacter</taxon>
    </lineage>
</organism>
<protein>
    <recommendedName>
        <fullName evidence="9">Colicin V production protein</fullName>
    </recommendedName>
</protein>